<evidence type="ECO:0008006" key="3">
    <source>
        <dbReference type="Google" id="ProtNLM"/>
    </source>
</evidence>
<proteinExistence type="predicted"/>
<evidence type="ECO:0000313" key="2">
    <source>
        <dbReference type="Proteomes" id="UP000628669"/>
    </source>
</evidence>
<name>A0ABS1FXW5_9FLAO</name>
<dbReference type="PROSITE" id="PS51257">
    <property type="entry name" value="PROKAR_LIPOPROTEIN"/>
    <property type="match status" value="1"/>
</dbReference>
<organism evidence="1 2">
    <name type="scientific">Chryseobacterium paridis</name>
    <dbReference type="NCBI Taxonomy" id="2800328"/>
    <lineage>
        <taxon>Bacteria</taxon>
        <taxon>Pseudomonadati</taxon>
        <taxon>Bacteroidota</taxon>
        <taxon>Flavobacteriia</taxon>
        <taxon>Flavobacteriales</taxon>
        <taxon>Weeksellaceae</taxon>
        <taxon>Chryseobacterium group</taxon>
        <taxon>Chryseobacterium</taxon>
    </lineage>
</organism>
<reference evidence="2" key="1">
    <citation type="submission" date="2021-01" db="EMBL/GenBank/DDBJ databases">
        <title>Genome public.</title>
        <authorList>
            <person name="Liu C."/>
            <person name="Sun Q."/>
        </authorList>
    </citation>
    <scope>NUCLEOTIDE SEQUENCE [LARGE SCALE GENOMIC DNA]</scope>
    <source>
        <strain evidence="2">YIM B02567</strain>
    </source>
</reference>
<dbReference type="RefSeq" id="WP_200247280.1">
    <property type="nucleotide sequence ID" value="NZ_JAENHK010000010.1"/>
</dbReference>
<comment type="caution">
    <text evidence="1">The sequence shown here is derived from an EMBL/GenBank/DDBJ whole genome shotgun (WGS) entry which is preliminary data.</text>
</comment>
<gene>
    <name evidence="1" type="ORF">JHL15_15865</name>
</gene>
<dbReference type="EMBL" id="JAENHK010000010">
    <property type="protein sequence ID" value="MBK1897240.1"/>
    <property type="molecule type" value="Genomic_DNA"/>
</dbReference>
<evidence type="ECO:0000313" key="1">
    <source>
        <dbReference type="EMBL" id="MBK1897240.1"/>
    </source>
</evidence>
<protein>
    <recommendedName>
        <fullName evidence="3">Lipoprotein</fullName>
    </recommendedName>
</protein>
<sequence>MKKSILLLLLASVTSCQKEVSASFDINIESVDESDKRFYNLSEIKILKNNKVFKILKTDKYAFSLNQRIKIDSIEEGKYTFVYTNLFGDKMKEEQVVDEAKNYRVSINPDKSIKKIANLAFESLRDSKVKLIYNSNGCFHHNSDSVILENIGDDYFVRRGQRSKKLDKDELAYFISIENRIRQVPQDGGCTTSDRYVFENRGKADTIIDGTCNFHLYNKISNYLKKNNL</sequence>
<accession>A0ABS1FXW5</accession>
<dbReference type="Proteomes" id="UP000628669">
    <property type="component" value="Unassembled WGS sequence"/>
</dbReference>
<keyword evidence="2" id="KW-1185">Reference proteome</keyword>